<dbReference type="InterPro" id="IPR035971">
    <property type="entry name" value="CBD_sf"/>
</dbReference>
<dbReference type="AlphaFoldDB" id="A0A7T7BM08"/>
<dbReference type="PROSITE" id="PS00562">
    <property type="entry name" value="CBM1_1"/>
    <property type="match status" value="1"/>
</dbReference>
<dbReference type="FunFam" id="3.20.20.80:FF:000078">
    <property type="entry name" value="Endo-beta-1,4-glucanase B"/>
    <property type="match status" value="1"/>
</dbReference>
<accession>A0A7T7BM08</accession>
<dbReference type="Pfam" id="PF00150">
    <property type="entry name" value="Cellulase"/>
    <property type="match status" value="1"/>
</dbReference>
<evidence type="ECO:0000256" key="1">
    <source>
        <dbReference type="ARBA" id="ARBA00000966"/>
    </source>
</evidence>
<evidence type="ECO:0000256" key="2">
    <source>
        <dbReference type="ARBA" id="ARBA00005641"/>
    </source>
</evidence>
<organism evidence="10 11">
    <name type="scientific">Penicillium digitatum</name>
    <name type="common">Green mold</name>
    <dbReference type="NCBI Taxonomy" id="36651"/>
    <lineage>
        <taxon>Eukaryota</taxon>
        <taxon>Fungi</taxon>
        <taxon>Dikarya</taxon>
        <taxon>Ascomycota</taxon>
        <taxon>Pezizomycotina</taxon>
        <taxon>Eurotiomycetes</taxon>
        <taxon>Eurotiomycetidae</taxon>
        <taxon>Eurotiales</taxon>
        <taxon>Aspergillaceae</taxon>
        <taxon>Penicillium</taxon>
    </lineage>
</organism>
<sequence>MLFSWHWKFPSTSLDCFDSTKGEIIAHLGVSEHTTCNFQNRGIDFDRRFPVFQVYKGPSGAFLINPALRFRPLHPRRVSRFPEPTWTPFNEFISTCNSATELSVGSFPTYWKGLLQSGLAFPGIPVIIEPSFTLALCILSFHSNFKTGLLISIHFAPYFGSITFFPSNSTLTLFFKHHFTMKFTNIVLAASAASVACAYPRDRNVVPSKQSAEIKKRAANGFTWVGVSESGAEFGSNIPGTLGQDYAWPKTSQIQILRDAGMNIFRVPFLMERLVPTSITGAPDATYLADLKSTIKFITDSGAYAVLDPHNYGRYHGNIISSTSDFKAFWTTVATEFASNEKVIFDTNNEYHDLDQTLVLDLNQAAIDAIRAAGATSQYIFVEGNAWTGAWSWTDHNDNLKALTDSEDKIVYEMHQYLDGDSSGTSESCASPTIGKERLQSATAWLQENNKRGFIGEFAGGVNADCQAAVEGMLAYMSENSDVWMGAEWWSAGPMWGSYMYNLEPSNGPAYASYLPILEKYFVDSVASIISPSSSSSSGSKAAAKPSTTAAGVEITSIPSSNVQAFSSVIEPSSATVSASAEVSVAVAPVVSSATTAAPTTLVTVTATAKPHTAKPSNAKPYTAKPYTAKPFTQCGGINWTGPTVCEAGTTCVKQNPFYYQCVN</sequence>
<dbReference type="GO" id="GO:0008810">
    <property type="term" value="F:cellulase activity"/>
    <property type="evidence" value="ECO:0007669"/>
    <property type="project" value="UniProtKB-EC"/>
</dbReference>
<evidence type="ECO:0000313" key="11">
    <source>
        <dbReference type="Proteomes" id="UP000595662"/>
    </source>
</evidence>
<dbReference type="KEGG" id="pdp:PDIP_65210"/>
<keyword evidence="6" id="KW-0326">Glycosidase</keyword>
<evidence type="ECO:0000256" key="3">
    <source>
        <dbReference type="ARBA" id="ARBA00012601"/>
    </source>
</evidence>
<dbReference type="Gene3D" id="3.20.20.80">
    <property type="entry name" value="Glycosidases"/>
    <property type="match status" value="1"/>
</dbReference>
<dbReference type="GO" id="GO:0009251">
    <property type="term" value="P:glucan catabolic process"/>
    <property type="evidence" value="ECO:0007669"/>
    <property type="project" value="TreeGrafter"/>
</dbReference>
<evidence type="ECO:0000259" key="9">
    <source>
        <dbReference type="PROSITE" id="PS51164"/>
    </source>
</evidence>
<dbReference type="PANTHER" id="PTHR34142:SF1">
    <property type="entry name" value="GLYCOSIDE HYDROLASE FAMILY 5 DOMAIN-CONTAINING PROTEIN"/>
    <property type="match status" value="1"/>
</dbReference>
<dbReference type="Pfam" id="PF00734">
    <property type="entry name" value="CBM_1"/>
    <property type="match status" value="1"/>
</dbReference>
<dbReference type="RefSeq" id="XP_014533747.2">
    <property type="nucleotide sequence ID" value="XM_014678261.2"/>
</dbReference>
<dbReference type="EC" id="3.2.1.4" evidence="3"/>
<dbReference type="GO" id="GO:0005576">
    <property type="term" value="C:extracellular region"/>
    <property type="evidence" value="ECO:0007669"/>
    <property type="project" value="InterPro"/>
</dbReference>
<evidence type="ECO:0000256" key="6">
    <source>
        <dbReference type="ARBA" id="ARBA00023295"/>
    </source>
</evidence>
<protein>
    <recommendedName>
        <fullName evidence="3">cellulase</fullName>
        <ecNumber evidence="3">3.2.1.4</ecNumber>
    </recommendedName>
    <alternativeName>
        <fullName evidence="8">Endo-beta-1,4-mannanase F</fullName>
    </alternativeName>
</protein>
<dbReference type="GO" id="GO:0030248">
    <property type="term" value="F:cellulose binding"/>
    <property type="evidence" value="ECO:0007669"/>
    <property type="project" value="InterPro"/>
</dbReference>
<dbReference type="GeneID" id="26234837"/>
<evidence type="ECO:0000313" key="10">
    <source>
        <dbReference type="EMBL" id="QQK44701.1"/>
    </source>
</evidence>
<evidence type="ECO:0000256" key="5">
    <source>
        <dbReference type="ARBA" id="ARBA00022801"/>
    </source>
</evidence>
<proteinExistence type="inferred from homology"/>
<dbReference type="InterPro" id="IPR001547">
    <property type="entry name" value="Glyco_hydro_5"/>
</dbReference>
<dbReference type="Proteomes" id="UP000595662">
    <property type="component" value="Chromosome 3"/>
</dbReference>
<dbReference type="PANTHER" id="PTHR34142">
    <property type="entry name" value="ENDO-BETA-1,4-GLUCANASE A"/>
    <property type="match status" value="1"/>
</dbReference>
<evidence type="ECO:0000256" key="7">
    <source>
        <dbReference type="ARBA" id="ARBA00025192"/>
    </source>
</evidence>
<keyword evidence="5" id="KW-0378">Hydrolase</keyword>
<dbReference type="EMBL" id="CP060776">
    <property type="protein sequence ID" value="QQK44701.1"/>
    <property type="molecule type" value="Genomic_DNA"/>
</dbReference>
<dbReference type="VEuPathDB" id="FungiDB:PDIP_65210"/>
<dbReference type="SUPFAM" id="SSF51445">
    <property type="entry name" value="(Trans)glycosidases"/>
    <property type="match status" value="1"/>
</dbReference>
<comment type="function">
    <text evidence="7">Has endoglucanase activity on substrates containing beta-1,4 glycosidic bonds, like in carboxymethylcellulose (CMC), hydroxyethylcellulose (HEC) and beta-glucan. Involved in the degradation of complex natural cellulosic substrates.</text>
</comment>
<gene>
    <name evidence="10" type="ORF">Pdw03_8602</name>
</gene>
<evidence type="ECO:0000256" key="8">
    <source>
        <dbReference type="ARBA" id="ARBA00033295"/>
    </source>
</evidence>
<dbReference type="SMART" id="SM00236">
    <property type="entry name" value="fCBD"/>
    <property type="match status" value="1"/>
</dbReference>
<name>A0A7T7BM08_PENDI</name>
<dbReference type="PROSITE" id="PS51164">
    <property type="entry name" value="CBM1_2"/>
    <property type="match status" value="1"/>
</dbReference>
<evidence type="ECO:0000256" key="4">
    <source>
        <dbReference type="ARBA" id="ARBA00022729"/>
    </source>
</evidence>
<dbReference type="InterPro" id="IPR017853">
    <property type="entry name" value="GH"/>
</dbReference>
<reference evidence="10 11" key="1">
    <citation type="submission" date="2020-08" db="EMBL/GenBank/DDBJ databases">
        <title>The completed genome sequence of the pathogenic ascomycete fungus Penicillium digitatum.</title>
        <authorList>
            <person name="Wang M."/>
        </authorList>
    </citation>
    <scope>NUCLEOTIDE SEQUENCE [LARGE SCALE GENOMIC DNA]</scope>
    <source>
        <strain evidence="10 11">PdW03</strain>
    </source>
</reference>
<comment type="catalytic activity">
    <reaction evidence="1">
        <text>Endohydrolysis of (1-&gt;4)-beta-D-glucosidic linkages in cellulose, lichenin and cereal beta-D-glucans.</text>
        <dbReference type="EC" id="3.2.1.4"/>
    </reaction>
</comment>
<feature type="domain" description="CBM1" evidence="9">
    <location>
        <begin position="627"/>
        <end position="663"/>
    </location>
</feature>
<dbReference type="InterPro" id="IPR000254">
    <property type="entry name" value="CBD"/>
</dbReference>
<dbReference type="SUPFAM" id="SSF57180">
    <property type="entry name" value="Cellulose-binding domain"/>
    <property type="match status" value="1"/>
</dbReference>
<keyword evidence="4" id="KW-0732">Signal</keyword>
<comment type="similarity">
    <text evidence="2">Belongs to the glycosyl hydrolase 5 (cellulase A) family.</text>
</comment>